<dbReference type="Proteomes" id="UP000831607">
    <property type="component" value="Chromosome"/>
</dbReference>
<protein>
    <submittedName>
        <fullName evidence="2">Type 4b pilus protein PilO2</fullName>
    </submittedName>
</protein>
<dbReference type="RefSeq" id="WP_243479703.1">
    <property type="nucleotide sequence ID" value="NZ_CP063982.1"/>
</dbReference>
<proteinExistence type="predicted"/>
<dbReference type="EMBL" id="CP063982">
    <property type="protein sequence ID" value="UOD51237.1"/>
    <property type="molecule type" value="Genomic_DNA"/>
</dbReference>
<feature type="transmembrane region" description="Helical" evidence="1">
    <location>
        <begin position="193"/>
        <end position="214"/>
    </location>
</feature>
<evidence type="ECO:0000256" key="1">
    <source>
        <dbReference type="SAM" id="Phobius"/>
    </source>
</evidence>
<keyword evidence="1" id="KW-0812">Transmembrane</keyword>
<keyword evidence="1" id="KW-1133">Transmembrane helix</keyword>
<evidence type="ECO:0000313" key="2">
    <source>
        <dbReference type="EMBL" id="UOD51237.1"/>
    </source>
</evidence>
<evidence type="ECO:0000313" key="3">
    <source>
        <dbReference type="Proteomes" id="UP000831607"/>
    </source>
</evidence>
<sequence>MVDLKHHSESLTPQSPTRSWQWHDAKANIHWVFGMRWLPALGPQGQKAMQRSLREQGFTWAVNHGKQVRLLGLHPDGAIAPVNPKTASAAAAFASAHPSGAHALCLQIPGMGVWLVAACDGCVLSDTDRWFDTLEQAQGCLQGLRDRHEQIVCQTIQWSLDESDAANDQPDFLQASLAKQCRFCRLPSVQTSWPWLAFAIVAIAALGATAYLSWPRQQAVPRFVDSALNAAPLSPLVRTHRPESLVGLFESWHQLPVDPAGWLLQSVACRIDEQQAFCRAAYKRHVPGAHNEDLQPHAPPGWAFEPDSLDRAYFKRTIDMPMQSLQLHQQASTTFGLSQLQRLSARVAGLSIGTSSRLPADTSSRMVDRGQRPFESDVPMTQTLFVRKLTLRLALRQTDRLQELNLPLRWRQADLSIVQGAEIDQLRGYLMLNLQGEWLETP</sequence>
<gene>
    <name evidence="2" type="primary">pilO2</name>
    <name evidence="2" type="ORF">DHf2319_04925</name>
</gene>
<keyword evidence="1" id="KW-0472">Membrane</keyword>
<accession>A0ABY4ALU2</accession>
<organism evidence="2 3">
    <name type="scientific">Orrella daihaiensis</name>
    <dbReference type="NCBI Taxonomy" id="2782176"/>
    <lineage>
        <taxon>Bacteria</taxon>
        <taxon>Pseudomonadati</taxon>
        <taxon>Pseudomonadota</taxon>
        <taxon>Betaproteobacteria</taxon>
        <taxon>Burkholderiales</taxon>
        <taxon>Alcaligenaceae</taxon>
        <taxon>Orrella</taxon>
    </lineage>
</organism>
<keyword evidence="3" id="KW-1185">Reference proteome</keyword>
<reference evidence="2 3" key="1">
    <citation type="submission" date="2020-11" db="EMBL/GenBank/DDBJ databases">
        <title>Algicoccus daihaiensis sp.nov., isolated from Daihai Lake in Inner Mongolia.</title>
        <authorList>
            <person name="Kai J."/>
        </authorList>
    </citation>
    <scope>NUCLEOTIDE SEQUENCE [LARGE SCALE GENOMIC DNA]</scope>
    <source>
        <strain evidence="3">f23</strain>
    </source>
</reference>
<name>A0ABY4ALU2_9BURK</name>